<dbReference type="VEuPathDB" id="FungiDB:PV06_08581"/>
<protein>
    <submittedName>
        <fullName evidence="2">Uncharacterized protein</fullName>
    </submittedName>
</protein>
<name>A0A0D2AIV7_9EURO</name>
<dbReference type="Proteomes" id="UP000053342">
    <property type="component" value="Unassembled WGS sequence"/>
</dbReference>
<dbReference type="EMBL" id="KN847339">
    <property type="protein sequence ID" value="KIW40026.1"/>
    <property type="molecule type" value="Genomic_DNA"/>
</dbReference>
<keyword evidence="3" id="KW-1185">Reference proteome</keyword>
<feature type="region of interest" description="Disordered" evidence="1">
    <location>
        <begin position="1"/>
        <end position="88"/>
    </location>
</feature>
<dbReference type="RefSeq" id="XP_016260242.1">
    <property type="nucleotide sequence ID" value="XM_016409934.1"/>
</dbReference>
<dbReference type="GeneID" id="27360655"/>
<accession>A0A0D2AIV7</accession>
<gene>
    <name evidence="2" type="ORF">PV06_08581</name>
</gene>
<evidence type="ECO:0000256" key="1">
    <source>
        <dbReference type="SAM" id="MobiDB-lite"/>
    </source>
</evidence>
<feature type="compositionally biased region" description="Basic and acidic residues" evidence="1">
    <location>
        <begin position="41"/>
        <end position="66"/>
    </location>
</feature>
<feature type="compositionally biased region" description="Basic and acidic residues" evidence="1">
    <location>
        <begin position="72"/>
        <end position="81"/>
    </location>
</feature>
<dbReference type="AlphaFoldDB" id="A0A0D2AIV7"/>
<dbReference type="HOGENOM" id="CLU_141137_1_0_1"/>
<evidence type="ECO:0000313" key="2">
    <source>
        <dbReference type="EMBL" id="KIW40026.1"/>
    </source>
</evidence>
<proteinExistence type="predicted"/>
<reference evidence="2 3" key="1">
    <citation type="submission" date="2015-01" db="EMBL/GenBank/DDBJ databases">
        <title>The Genome Sequence of Exophiala oligosperma CBS72588.</title>
        <authorList>
            <consortium name="The Broad Institute Genomics Platform"/>
            <person name="Cuomo C."/>
            <person name="de Hoog S."/>
            <person name="Gorbushina A."/>
            <person name="Stielow B."/>
            <person name="Teixiera M."/>
            <person name="Abouelleil A."/>
            <person name="Chapman S.B."/>
            <person name="Priest M."/>
            <person name="Young S.K."/>
            <person name="Wortman J."/>
            <person name="Nusbaum C."/>
            <person name="Birren B."/>
        </authorList>
    </citation>
    <scope>NUCLEOTIDE SEQUENCE [LARGE SCALE GENOMIC DNA]</scope>
    <source>
        <strain evidence="2 3">CBS 72588</strain>
    </source>
</reference>
<organism evidence="2 3">
    <name type="scientific">Exophiala oligosperma</name>
    <dbReference type="NCBI Taxonomy" id="215243"/>
    <lineage>
        <taxon>Eukaryota</taxon>
        <taxon>Fungi</taxon>
        <taxon>Dikarya</taxon>
        <taxon>Ascomycota</taxon>
        <taxon>Pezizomycotina</taxon>
        <taxon>Eurotiomycetes</taxon>
        <taxon>Chaetothyriomycetidae</taxon>
        <taxon>Chaetothyriales</taxon>
        <taxon>Herpotrichiellaceae</taxon>
        <taxon>Exophiala</taxon>
    </lineage>
</organism>
<sequence>MASTETVLEPTTLRETLRVYNVHESGREEAESSQQQQQEPQELREQQRGTRTNTDQDREWPSDWRRMPPYRESSRTHRVSDRTAGQDAVEGAVVVTMFSGVWLLGNINRLWRATAGKWNDQIMRYQVGGEW</sequence>
<dbReference type="OrthoDB" id="5201563at2759"/>
<evidence type="ECO:0000313" key="3">
    <source>
        <dbReference type="Proteomes" id="UP000053342"/>
    </source>
</evidence>